<dbReference type="EMBL" id="JAHLQJ010000025">
    <property type="protein sequence ID" value="MBU5674307.1"/>
    <property type="molecule type" value="Genomic_DNA"/>
</dbReference>
<reference evidence="1 2" key="1">
    <citation type="submission" date="2021-06" db="EMBL/GenBank/DDBJ databases">
        <authorList>
            <person name="Sun Q."/>
            <person name="Li D."/>
        </authorList>
    </citation>
    <scope>NUCLEOTIDE SEQUENCE [LARGE SCALE GENOMIC DNA]</scope>
    <source>
        <strain evidence="1 2">MSJ-6</strain>
    </source>
</reference>
<sequence length="92" mass="10763">MLPNMIMKYAIKHKMRMDNPCTGAVILEKTLTVEEIENTSIDDEFLENNELTQFLEATYHHGMPLDIERIYLIINFDFSRATPETKSNLQEL</sequence>
<protein>
    <submittedName>
        <fullName evidence="1">Uncharacterized protein</fullName>
    </submittedName>
</protein>
<accession>A0ABS6FVQ7</accession>
<dbReference type="Proteomes" id="UP000743001">
    <property type="component" value="Unassembled WGS sequence"/>
</dbReference>
<evidence type="ECO:0000313" key="2">
    <source>
        <dbReference type="Proteomes" id="UP000743001"/>
    </source>
</evidence>
<evidence type="ECO:0000313" key="1">
    <source>
        <dbReference type="EMBL" id="MBU5674307.1"/>
    </source>
</evidence>
<proteinExistence type="predicted"/>
<name>A0ABS6FVQ7_9BACL</name>
<comment type="caution">
    <text evidence="1">The sequence shown here is derived from an EMBL/GenBank/DDBJ whole genome shotgun (WGS) entry which is preliminary data.</text>
</comment>
<keyword evidence="2" id="KW-1185">Reference proteome</keyword>
<gene>
    <name evidence="1" type="ORF">KQJ23_20920</name>
</gene>
<organism evidence="1 2">
    <name type="scientific">Paenibacillus brevis</name>
    <dbReference type="NCBI Taxonomy" id="2841508"/>
    <lineage>
        <taxon>Bacteria</taxon>
        <taxon>Bacillati</taxon>
        <taxon>Bacillota</taxon>
        <taxon>Bacilli</taxon>
        <taxon>Bacillales</taxon>
        <taxon>Paenibacillaceae</taxon>
        <taxon>Paenibacillus</taxon>
    </lineage>
</organism>